<name>A0A3P6FKU6_BRAOL</name>
<dbReference type="PROSITE" id="PS51375">
    <property type="entry name" value="PPR"/>
    <property type="match status" value="1"/>
</dbReference>
<comment type="similarity">
    <text evidence="1">Belongs to the PPR family. P subfamily.</text>
</comment>
<evidence type="ECO:0008006" key="6">
    <source>
        <dbReference type="Google" id="ProtNLM"/>
    </source>
</evidence>
<evidence type="ECO:0000313" key="5">
    <source>
        <dbReference type="EMBL" id="VDD58657.1"/>
    </source>
</evidence>
<dbReference type="Gene3D" id="1.25.40.10">
    <property type="entry name" value="Tetratricopeptide repeat domain"/>
    <property type="match status" value="1"/>
</dbReference>
<feature type="region of interest" description="Disordered" evidence="4">
    <location>
        <begin position="128"/>
        <end position="158"/>
    </location>
</feature>
<evidence type="ECO:0000256" key="4">
    <source>
        <dbReference type="SAM" id="MobiDB-lite"/>
    </source>
</evidence>
<dbReference type="InterPro" id="IPR011990">
    <property type="entry name" value="TPR-like_helical_dom_sf"/>
</dbReference>
<evidence type="ECO:0000256" key="3">
    <source>
        <dbReference type="PROSITE-ProRule" id="PRU00708"/>
    </source>
</evidence>
<reference evidence="5" key="1">
    <citation type="submission" date="2018-11" db="EMBL/GenBank/DDBJ databases">
        <authorList>
            <consortium name="Genoscope - CEA"/>
            <person name="William W."/>
        </authorList>
    </citation>
    <scope>NUCLEOTIDE SEQUENCE</scope>
</reference>
<protein>
    <recommendedName>
        <fullName evidence="6">Pentatricopeptide repeat-containing protein</fullName>
    </recommendedName>
</protein>
<organism evidence="5">
    <name type="scientific">Brassica oleracea</name>
    <name type="common">Wild cabbage</name>
    <dbReference type="NCBI Taxonomy" id="3712"/>
    <lineage>
        <taxon>Eukaryota</taxon>
        <taxon>Viridiplantae</taxon>
        <taxon>Streptophyta</taxon>
        <taxon>Embryophyta</taxon>
        <taxon>Tracheophyta</taxon>
        <taxon>Spermatophyta</taxon>
        <taxon>Magnoliopsida</taxon>
        <taxon>eudicotyledons</taxon>
        <taxon>Gunneridae</taxon>
        <taxon>Pentapetalae</taxon>
        <taxon>rosids</taxon>
        <taxon>malvids</taxon>
        <taxon>Brassicales</taxon>
        <taxon>Brassicaceae</taxon>
        <taxon>Brassiceae</taxon>
        <taxon>Brassica</taxon>
    </lineage>
</organism>
<keyword evidence="2" id="KW-0677">Repeat</keyword>
<dbReference type="PANTHER" id="PTHR47941">
    <property type="entry name" value="PENTATRICOPEPTIDE REPEAT-CONTAINING PROTEIN 3, MITOCHONDRIAL"/>
    <property type="match status" value="1"/>
</dbReference>
<gene>
    <name evidence="5" type="ORF">BOLC8T51886H</name>
</gene>
<proteinExistence type="inferred from homology"/>
<evidence type="ECO:0000256" key="1">
    <source>
        <dbReference type="ARBA" id="ARBA00007626"/>
    </source>
</evidence>
<dbReference type="Pfam" id="PF13041">
    <property type="entry name" value="PPR_2"/>
    <property type="match status" value="1"/>
</dbReference>
<accession>A0A3P6FKU6</accession>
<dbReference type="NCBIfam" id="TIGR00756">
    <property type="entry name" value="PPR"/>
    <property type="match status" value="1"/>
</dbReference>
<dbReference type="InterPro" id="IPR002885">
    <property type="entry name" value="PPR_rpt"/>
</dbReference>
<sequence>MKGVLQGQFTGDWESLIQLTTLRRSWSKINLFVTRYMMQATVHALWMERNRRKHDEKPTPNEVLEEWFIGLVHDEGGELEPYFISSGWEDLVGMRAGYPVGVRAGCLVGVRARYMIIKPGFLLSLSSKSTEKESPKKRKDSSEVEEDDATKMDSSSSERLRSGRLVDIKKEDAIDLFQTMLRSRPLPAVIDFNRVLLGLVDKSRHHFHVLGLCKRMELQGIAYDLDTLNIMINSLCRRRKISSAFAVFGKILKLGYKPDSETFNTLFSVLSLKGRVF</sequence>
<feature type="repeat" description="PPR" evidence="3">
    <location>
        <begin position="224"/>
        <end position="258"/>
    </location>
</feature>
<dbReference type="EMBL" id="LR031879">
    <property type="protein sequence ID" value="VDD58657.1"/>
    <property type="molecule type" value="Genomic_DNA"/>
</dbReference>
<evidence type="ECO:0000256" key="2">
    <source>
        <dbReference type="ARBA" id="ARBA00022737"/>
    </source>
</evidence>
<dbReference type="AlphaFoldDB" id="A0A3P6FKU6"/>